<organism evidence="2 3">
    <name type="scientific">Vibrio splendidus</name>
    <dbReference type="NCBI Taxonomy" id="29497"/>
    <lineage>
        <taxon>Bacteria</taxon>
        <taxon>Pseudomonadati</taxon>
        <taxon>Pseudomonadota</taxon>
        <taxon>Gammaproteobacteria</taxon>
        <taxon>Vibrionales</taxon>
        <taxon>Vibrionaceae</taxon>
        <taxon>Vibrio</taxon>
    </lineage>
</organism>
<evidence type="ECO:0000313" key="2">
    <source>
        <dbReference type="EMBL" id="NOJ11190.1"/>
    </source>
</evidence>
<dbReference type="EMBL" id="VTXL01000001">
    <property type="protein sequence ID" value="NOJ11190.1"/>
    <property type="molecule type" value="Genomic_DNA"/>
</dbReference>
<feature type="transmembrane region" description="Helical" evidence="1">
    <location>
        <begin position="12"/>
        <end position="29"/>
    </location>
</feature>
<keyword evidence="1" id="KW-0472">Membrane</keyword>
<name>A0A7Y4D291_VIBSP</name>
<keyword evidence="1" id="KW-1133">Transmembrane helix</keyword>
<dbReference type="Proteomes" id="UP000519158">
    <property type="component" value="Unassembled WGS sequence"/>
</dbReference>
<reference evidence="2 3" key="1">
    <citation type="submission" date="2019-09" db="EMBL/GenBank/DDBJ databases">
        <title>Draft genome sequencing and comparative genomics of hatchery-associated Vibrios.</title>
        <authorList>
            <person name="Kehlet-Delgado H."/>
            <person name="Mueller R.S."/>
        </authorList>
    </citation>
    <scope>NUCLEOTIDE SEQUENCE [LARGE SCALE GENOMIC DNA]</scope>
    <source>
        <strain evidence="2 3">99-70-13A3</strain>
    </source>
</reference>
<proteinExistence type="predicted"/>
<evidence type="ECO:0000256" key="1">
    <source>
        <dbReference type="SAM" id="Phobius"/>
    </source>
</evidence>
<gene>
    <name evidence="2" type="ORF">F0234_00215</name>
</gene>
<dbReference type="AlphaFoldDB" id="A0A7Y4D291"/>
<sequence>MTNNLGAIRYAWHFGHAAVLVFPLVLTSVG</sequence>
<evidence type="ECO:0000313" key="3">
    <source>
        <dbReference type="Proteomes" id="UP000519158"/>
    </source>
</evidence>
<keyword evidence="1" id="KW-0812">Transmembrane</keyword>
<comment type="caution">
    <text evidence="2">The sequence shown here is derived from an EMBL/GenBank/DDBJ whole genome shotgun (WGS) entry which is preliminary data.</text>
</comment>
<protein>
    <submittedName>
        <fullName evidence="2">DUF3265 domain-containing protein</fullName>
    </submittedName>
</protein>
<accession>A0A7Y4D291</accession>